<dbReference type="Gene3D" id="2.40.50.140">
    <property type="entry name" value="Nucleic acid-binding proteins"/>
    <property type="match status" value="1"/>
</dbReference>
<dbReference type="InterPro" id="IPR012309">
    <property type="entry name" value="DNA_ligase_ATP-dep_C"/>
</dbReference>
<proteinExistence type="inferred from homology"/>
<evidence type="ECO:0000256" key="2">
    <source>
        <dbReference type="ARBA" id="ARBA00012727"/>
    </source>
</evidence>
<dbReference type="Pfam" id="PF04679">
    <property type="entry name" value="DNA_ligase_A_C"/>
    <property type="match status" value="1"/>
</dbReference>
<dbReference type="Gene3D" id="3.30.1490.70">
    <property type="match status" value="1"/>
</dbReference>
<keyword evidence="3 7" id="KW-0436">Ligase</keyword>
<dbReference type="GO" id="GO:0006281">
    <property type="term" value="P:DNA repair"/>
    <property type="evidence" value="ECO:0007669"/>
    <property type="project" value="InterPro"/>
</dbReference>
<dbReference type="PANTHER" id="PTHR45674:SF4">
    <property type="entry name" value="DNA LIGASE 1"/>
    <property type="match status" value="1"/>
</dbReference>
<evidence type="ECO:0000256" key="4">
    <source>
        <dbReference type="ARBA" id="ARBA00034003"/>
    </source>
</evidence>
<dbReference type="PANTHER" id="PTHR45674">
    <property type="entry name" value="DNA LIGASE 1/3 FAMILY MEMBER"/>
    <property type="match status" value="1"/>
</dbReference>
<dbReference type="CDD" id="cd07906">
    <property type="entry name" value="Adenylation_DNA_ligase_LigD_LigC"/>
    <property type="match status" value="1"/>
</dbReference>
<dbReference type="PROSITE" id="PS50160">
    <property type="entry name" value="DNA_LIGASE_A3"/>
    <property type="match status" value="1"/>
</dbReference>
<name>A0A939BZP2_9ACTN</name>
<accession>A0A939BZP2</accession>
<dbReference type="SUPFAM" id="SSF50249">
    <property type="entry name" value="Nucleic acid-binding proteins"/>
    <property type="match status" value="1"/>
</dbReference>
<dbReference type="CDD" id="cd07971">
    <property type="entry name" value="OBF_DNA_ligase_LigD"/>
    <property type="match status" value="1"/>
</dbReference>
<keyword evidence="8" id="KW-1185">Reference proteome</keyword>
<evidence type="ECO:0000313" key="8">
    <source>
        <dbReference type="Proteomes" id="UP000663791"/>
    </source>
</evidence>
<dbReference type="Pfam" id="PF01068">
    <property type="entry name" value="DNA_ligase_A_M"/>
    <property type="match status" value="1"/>
</dbReference>
<gene>
    <name evidence="7" type="primary">ligD</name>
    <name evidence="7" type="ORF">JK386_16560</name>
</gene>
<evidence type="ECO:0000256" key="1">
    <source>
        <dbReference type="ARBA" id="ARBA00007572"/>
    </source>
</evidence>
<evidence type="ECO:0000259" key="6">
    <source>
        <dbReference type="PROSITE" id="PS50160"/>
    </source>
</evidence>
<dbReference type="EMBL" id="JAERTX010000018">
    <property type="protein sequence ID" value="MBM9461518.1"/>
    <property type="molecule type" value="Genomic_DNA"/>
</dbReference>
<comment type="caution">
    <text evidence="7">The sequence shown here is derived from an EMBL/GenBank/DDBJ whole genome shotgun (WGS) entry which is preliminary data.</text>
</comment>
<evidence type="ECO:0000313" key="7">
    <source>
        <dbReference type="EMBL" id="MBM9461518.1"/>
    </source>
</evidence>
<dbReference type="InterPro" id="IPR012310">
    <property type="entry name" value="DNA_ligase_ATP-dep_cent"/>
</dbReference>
<evidence type="ECO:0000256" key="3">
    <source>
        <dbReference type="ARBA" id="ARBA00022598"/>
    </source>
</evidence>
<dbReference type="GO" id="GO:0006310">
    <property type="term" value="P:DNA recombination"/>
    <property type="evidence" value="ECO:0007669"/>
    <property type="project" value="InterPro"/>
</dbReference>
<feature type="domain" description="ATP-dependent DNA ligase family profile" evidence="6">
    <location>
        <begin position="115"/>
        <end position="241"/>
    </location>
</feature>
<dbReference type="GO" id="GO:0003910">
    <property type="term" value="F:DNA ligase (ATP) activity"/>
    <property type="evidence" value="ECO:0007669"/>
    <property type="project" value="UniProtKB-EC"/>
</dbReference>
<protein>
    <recommendedName>
        <fullName evidence="2">DNA ligase (ATP)</fullName>
        <ecNumber evidence="2">6.5.1.1</ecNumber>
    </recommendedName>
</protein>
<feature type="region of interest" description="Disordered" evidence="5">
    <location>
        <begin position="309"/>
        <end position="334"/>
    </location>
</feature>
<dbReference type="SUPFAM" id="SSF56091">
    <property type="entry name" value="DNA ligase/mRNA capping enzyme, catalytic domain"/>
    <property type="match status" value="1"/>
</dbReference>
<comment type="catalytic activity">
    <reaction evidence="4">
        <text>ATP + (deoxyribonucleotide)n-3'-hydroxyl + 5'-phospho-(deoxyribonucleotide)m = (deoxyribonucleotide)n+m + AMP + diphosphate.</text>
        <dbReference type="EC" id="6.5.1.1"/>
    </reaction>
</comment>
<dbReference type="InterPro" id="IPR050191">
    <property type="entry name" value="ATP-dep_DNA_ligase"/>
</dbReference>
<reference evidence="7" key="1">
    <citation type="submission" date="2021-01" db="EMBL/GenBank/DDBJ databases">
        <title>Novel species in genus Nocardioides.</title>
        <authorList>
            <person name="Zhang G."/>
        </authorList>
    </citation>
    <scope>NUCLEOTIDE SEQUENCE</scope>
    <source>
        <strain evidence="7">Zg-536</strain>
    </source>
</reference>
<dbReference type="InterPro" id="IPR012340">
    <property type="entry name" value="NA-bd_OB-fold"/>
</dbReference>
<comment type="similarity">
    <text evidence="1">Belongs to the ATP-dependent DNA ligase family.</text>
</comment>
<dbReference type="GO" id="GO:0005524">
    <property type="term" value="F:ATP binding"/>
    <property type="evidence" value="ECO:0007669"/>
    <property type="project" value="InterPro"/>
</dbReference>
<dbReference type="Gene3D" id="3.30.470.30">
    <property type="entry name" value="DNA ligase/mRNA capping enzyme"/>
    <property type="match status" value="1"/>
</dbReference>
<organism evidence="7 8">
    <name type="scientific">Nocardioides faecalis</name>
    <dbReference type="NCBI Taxonomy" id="2803858"/>
    <lineage>
        <taxon>Bacteria</taxon>
        <taxon>Bacillati</taxon>
        <taxon>Actinomycetota</taxon>
        <taxon>Actinomycetes</taxon>
        <taxon>Propionibacteriales</taxon>
        <taxon>Nocardioidaceae</taxon>
        <taxon>Nocardioides</taxon>
    </lineage>
</organism>
<sequence length="334" mass="36048">MPARCAAAGHDVGVSDLLPMLATPGTHVPPGEEWCHEVKWDGVRALATITAGEVALRSRNGNSITPAWPELTTPPPVGSDTVVDGEIIALNERGVPDFRVLMDRMHVRKAATVARLARRVPATFMVFDVLRLAGTDLCDLPLTERRRRLADLDLAGSGWQVPVEYDDGPMLFDATRAQGLEGIVSKRRDSPYRPGVRSPHWLKFAHRHRGSYVVGGWRPQTGTSDRLAALLVGEVTGEGLRYRGRVGSGIGAKQTRLLTELLAPLHRGASPFADEVPRIDATGCTWVEPVVVVDVDTHGSGYERLRQPSFQGVRSDLSPDDLAPDAAAADGGAD</sequence>
<dbReference type="EC" id="6.5.1.1" evidence="2"/>
<dbReference type="InterPro" id="IPR014146">
    <property type="entry name" value="LigD_ligase_dom"/>
</dbReference>
<dbReference type="AlphaFoldDB" id="A0A939BZP2"/>
<evidence type="ECO:0000256" key="5">
    <source>
        <dbReference type="SAM" id="MobiDB-lite"/>
    </source>
</evidence>
<dbReference type="Proteomes" id="UP000663791">
    <property type="component" value="Unassembled WGS sequence"/>
</dbReference>
<dbReference type="NCBIfam" id="TIGR02779">
    <property type="entry name" value="NHEJ_ligase_lig"/>
    <property type="match status" value="1"/>
</dbReference>
<feature type="compositionally biased region" description="Low complexity" evidence="5">
    <location>
        <begin position="324"/>
        <end position="334"/>
    </location>
</feature>